<evidence type="ECO:0000313" key="2">
    <source>
        <dbReference type="Proteomes" id="UP000006514"/>
    </source>
</evidence>
<dbReference type="InParanoid" id="J0WP90"/>
<organism evidence="1 2">
    <name type="scientific">Auricularia subglabra (strain TFB-10046 / SS5)</name>
    <name type="common">White-rot fungus</name>
    <name type="synonym">Auricularia delicata (strain TFB10046)</name>
    <dbReference type="NCBI Taxonomy" id="717982"/>
    <lineage>
        <taxon>Eukaryota</taxon>
        <taxon>Fungi</taxon>
        <taxon>Dikarya</taxon>
        <taxon>Basidiomycota</taxon>
        <taxon>Agaricomycotina</taxon>
        <taxon>Agaricomycetes</taxon>
        <taxon>Auriculariales</taxon>
        <taxon>Auriculariaceae</taxon>
        <taxon>Auricularia</taxon>
    </lineage>
</organism>
<reference evidence="2" key="1">
    <citation type="journal article" date="2012" name="Science">
        <title>The Paleozoic origin of enzymatic lignin decomposition reconstructed from 31 fungal genomes.</title>
        <authorList>
            <person name="Floudas D."/>
            <person name="Binder M."/>
            <person name="Riley R."/>
            <person name="Barry K."/>
            <person name="Blanchette R.A."/>
            <person name="Henrissat B."/>
            <person name="Martinez A.T."/>
            <person name="Otillar R."/>
            <person name="Spatafora J.W."/>
            <person name="Yadav J.S."/>
            <person name="Aerts A."/>
            <person name="Benoit I."/>
            <person name="Boyd A."/>
            <person name="Carlson A."/>
            <person name="Copeland A."/>
            <person name="Coutinho P.M."/>
            <person name="de Vries R.P."/>
            <person name="Ferreira P."/>
            <person name="Findley K."/>
            <person name="Foster B."/>
            <person name="Gaskell J."/>
            <person name="Glotzer D."/>
            <person name="Gorecki P."/>
            <person name="Heitman J."/>
            <person name="Hesse C."/>
            <person name="Hori C."/>
            <person name="Igarashi K."/>
            <person name="Jurgens J.A."/>
            <person name="Kallen N."/>
            <person name="Kersten P."/>
            <person name="Kohler A."/>
            <person name="Kuees U."/>
            <person name="Kumar T.K.A."/>
            <person name="Kuo A."/>
            <person name="LaButti K."/>
            <person name="Larrondo L.F."/>
            <person name="Lindquist E."/>
            <person name="Ling A."/>
            <person name="Lombard V."/>
            <person name="Lucas S."/>
            <person name="Lundell T."/>
            <person name="Martin R."/>
            <person name="McLaughlin D.J."/>
            <person name="Morgenstern I."/>
            <person name="Morin E."/>
            <person name="Murat C."/>
            <person name="Nagy L.G."/>
            <person name="Nolan M."/>
            <person name="Ohm R.A."/>
            <person name="Patyshakuliyeva A."/>
            <person name="Rokas A."/>
            <person name="Ruiz-Duenas F.J."/>
            <person name="Sabat G."/>
            <person name="Salamov A."/>
            <person name="Samejima M."/>
            <person name="Schmutz J."/>
            <person name="Slot J.C."/>
            <person name="St John F."/>
            <person name="Stenlid J."/>
            <person name="Sun H."/>
            <person name="Sun S."/>
            <person name="Syed K."/>
            <person name="Tsang A."/>
            <person name="Wiebenga A."/>
            <person name="Young D."/>
            <person name="Pisabarro A."/>
            <person name="Eastwood D.C."/>
            <person name="Martin F."/>
            <person name="Cullen D."/>
            <person name="Grigoriev I.V."/>
            <person name="Hibbett D.S."/>
        </authorList>
    </citation>
    <scope>NUCLEOTIDE SEQUENCE [LARGE SCALE GENOMIC DNA]</scope>
    <source>
        <strain evidence="2">TFB10046</strain>
    </source>
</reference>
<proteinExistence type="predicted"/>
<dbReference type="Proteomes" id="UP000006514">
    <property type="component" value="Unassembled WGS sequence"/>
</dbReference>
<dbReference type="EMBL" id="JH688119">
    <property type="protein sequence ID" value="EJD33682.1"/>
    <property type="molecule type" value="Genomic_DNA"/>
</dbReference>
<dbReference type="KEGG" id="adl:AURDEDRAFT_189054"/>
<evidence type="ECO:0000313" key="1">
    <source>
        <dbReference type="EMBL" id="EJD33682.1"/>
    </source>
</evidence>
<sequence>MRDPRSVLRAAATLDRQHLLYILHARSVVMSMDSQRTAGGLQRRGSAGQVPDRHIEFVGRGMVTAQARNRCCLNSARDRQSLHATVRFFCRSGRRCPPT</sequence>
<dbReference type="AlphaFoldDB" id="J0WP90"/>
<protein>
    <submittedName>
        <fullName evidence="1">Uncharacterized protein</fullName>
    </submittedName>
</protein>
<accession>J0WP90</accession>
<gene>
    <name evidence="1" type="ORF">AURDEDRAFT_189054</name>
</gene>
<name>J0WP90_AURST</name>
<keyword evidence="2" id="KW-1185">Reference proteome</keyword>